<gene>
    <name evidence="2" type="primary">ga19045</name>
    <name evidence="2" type="ORF">PR202_ga19045</name>
</gene>
<dbReference type="PANTHER" id="PTHR34709:SF28">
    <property type="entry name" value="OS08G0272601 PROTEIN"/>
    <property type="match status" value="1"/>
</dbReference>
<name>A0AAV5CT85_ELECO</name>
<evidence type="ECO:0000259" key="1">
    <source>
        <dbReference type="Pfam" id="PF00646"/>
    </source>
</evidence>
<evidence type="ECO:0000313" key="2">
    <source>
        <dbReference type="EMBL" id="GJN01753.1"/>
    </source>
</evidence>
<reference evidence="2" key="1">
    <citation type="journal article" date="2018" name="DNA Res.">
        <title>Multiple hybrid de novo genome assembly of finger millet, an orphan allotetraploid crop.</title>
        <authorList>
            <person name="Hatakeyama M."/>
            <person name="Aluri S."/>
            <person name="Balachadran M.T."/>
            <person name="Sivarajan S.R."/>
            <person name="Patrignani A."/>
            <person name="Gruter S."/>
            <person name="Poveda L."/>
            <person name="Shimizu-Inatsugi R."/>
            <person name="Baeten J."/>
            <person name="Francoijs K.J."/>
            <person name="Nataraja K.N."/>
            <person name="Reddy Y.A.N."/>
            <person name="Phadnis S."/>
            <person name="Ravikumar R.L."/>
            <person name="Schlapbach R."/>
            <person name="Sreeman S.M."/>
            <person name="Shimizu K.K."/>
        </authorList>
    </citation>
    <scope>NUCLEOTIDE SEQUENCE</scope>
</reference>
<dbReference type="Proteomes" id="UP001054889">
    <property type="component" value="Unassembled WGS sequence"/>
</dbReference>
<proteinExistence type="predicted"/>
<reference evidence="2" key="2">
    <citation type="submission" date="2021-12" db="EMBL/GenBank/DDBJ databases">
        <title>Resequencing data analysis of finger millet.</title>
        <authorList>
            <person name="Hatakeyama M."/>
            <person name="Aluri S."/>
            <person name="Balachadran M.T."/>
            <person name="Sivarajan S.R."/>
            <person name="Poveda L."/>
            <person name="Shimizu-Inatsugi R."/>
            <person name="Schlapbach R."/>
            <person name="Sreeman S.M."/>
            <person name="Shimizu K.K."/>
        </authorList>
    </citation>
    <scope>NUCLEOTIDE SEQUENCE</scope>
</reference>
<dbReference type="InterPro" id="IPR036047">
    <property type="entry name" value="F-box-like_dom_sf"/>
</dbReference>
<comment type="caution">
    <text evidence="2">The sequence shown here is derived from an EMBL/GenBank/DDBJ whole genome shotgun (WGS) entry which is preliminary data.</text>
</comment>
<keyword evidence="3" id="KW-1185">Reference proteome</keyword>
<evidence type="ECO:0000313" key="3">
    <source>
        <dbReference type="Proteomes" id="UP001054889"/>
    </source>
</evidence>
<dbReference type="SUPFAM" id="SSF81383">
    <property type="entry name" value="F-box domain"/>
    <property type="match status" value="1"/>
</dbReference>
<dbReference type="Pfam" id="PF00646">
    <property type="entry name" value="F-box"/>
    <property type="match status" value="1"/>
</dbReference>
<dbReference type="AlphaFoldDB" id="A0AAV5CT85"/>
<sequence>MGERRRSKRRRKATAAGGADLISGLGDDVLLRILGQLNAREAVRTGLLSRRWRGLWTRAPALRFSTGCSWRRSPFNKEAADRYVSFVDTCLAFHTAAAVPVDHLAISFDPGRRQSVSDVNAERAVASAMVEAGQRWIRHALVEQRRVKSFVFQLYLPPWHHDYHHPEPVIVIDDLPSSTKLETLHLEIARASVQLPITAVFASLTDITLSNMAIADGSAHRLARLLSPECSPRLRKLRLRNLITRLKELVMVAADALEELSLEQMESSGCSIDVRTPSLRVLRMFDGNRPEMFRISAPRLQEIMFQELQGPADHIIVDGEFPLVQNIMVYLRSHGYSANHDDDCNDVAIRLLQCYNVVHQPRASLQENQFLPCI</sequence>
<dbReference type="InterPro" id="IPR055312">
    <property type="entry name" value="FBL15-like"/>
</dbReference>
<dbReference type="InterPro" id="IPR001810">
    <property type="entry name" value="F-box_dom"/>
</dbReference>
<dbReference type="EMBL" id="BQKI01000009">
    <property type="protein sequence ID" value="GJN01753.1"/>
    <property type="molecule type" value="Genomic_DNA"/>
</dbReference>
<dbReference type="PANTHER" id="PTHR34709">
    <property type="entry name" value="OS10G0396666 PROTEIN"/>
    <property type="match status" value="1"/>
</dbReference>
<organism evidence="2 3">
    <name type="scientific">Eleusine coracana subsp. coracana</name>
    <dbReference type="NCBI Taxonomy" id="191504"/>
    <lineage>
        <taxon>Eukaryota</taxon>
        <taxon>Viridiplantae</taxon>
        <taxon>Streptophyta</taxon>
        <taxon>Embryophyta</taxon>
        <taxon>Tracheophyta</taxon>
        <taxon>Spermatophyta</taxon>
        <taxon>Magnoliopsida</taxon>
        <taxon>Liliopsida</taxon>
        <taxon>Poales</taxon>
        <taxon>Poaceae</taxon>
        <taxon>PACMAD clade</taxon>
        <taxon>Chloridoideae</taxon>
        <taxon>Cynodonteae</taxon>
        <taxon>Eleusininae</taxon>
        <taxon>Eleusine</taxon>
    </lineage>
</organism>
<feature type="domain" description="F-box" evidence="1">
    <location>
        <begin position="22"/>
        <end position="58"/>
    </location>
</feature>
<accession>A0AAV5CT85</accession>
<protein>
    <recommendedName>
        <fullName evidence="1">F-box domain-containing protein</fullName>
    </recommendedName>
</protein>